<feature type="signal peptide" evidence="1">
    <location>
        <begin position="1"/>
        <end position="23"/>
    </location>
</feature>
<feature type="chain" id="PRO_5038978031" description="Lipoprotein" evidence="1">
    <location>
        <begin position="24"/>
        <end position="147"/>
    </location>
</feature>
<dbReference type="eggNOG" id="ENOG50329T5">
    <property type="taxonomic scope" value="Bacteria"/>
</dbReference>
<keyword evidence="1" id="KW-0732">Signal</keyword>
<organism evidence="2 3">
    <name type="scientific">Leifsonia xyli subsp. cynodontis DSM 46306</name>
    <dbReference type="NCBI Taxonomy" id="1389489"/>
    <lineage>
        <taxon>Bacteria</taxon>
        <taxon>Bacillati</taxon>
        <taxon>Actinomycetota</taxon>
        <taxon>Actinomycetes</taxon>
        <taxon>Micrococcales</taxon>
        <taxon>Microbacteriaceae</taxon>
        <taxon>Leifsonia</taxon>
    </lineage>
</organism>
<dbReference type="HOGENOM" id="CLU_1765742_0_0_11"/>
<dbReference type="OrthoDB" id="4981587at2"/>
<name>U3P708_LEIXC</name>
<gene>
    <name evidence="2" type="ORF">O159_05170</name>
</gene>
<dbReference type="STRING" id="1389489.O159_05170"/>
<evidence type="ECO:0008006" key="4">
    <source>
        <dbReference type="Google" id="ProtNLM"/>
    </source>
</evidence>
<dbReference type="RefSeq" id="WP_021754153.1">
    <property type="nucleotide sequence ID" value="NC_022438.1"/>
</dbReference>
<proteinExistence type="predicted"/>
<dbReference type="PATRIC" id="fig|1389489.3.peg.499"/>
<dbReference type="KEGG" id="lxy:O159_05170"/>
<evidence type="ECO:0000256" key="1">
    <source>
        <dbReference type="SAM" id="SignalP"/>
    </source>
</evidence>
<dbReference type="AlphaFoldDB" id="U3P708"/>
<evidence type="ECO:0000313" key="2">
    <source>
        <dbReference type="EMBL" id="AGW40712.1"/>
    </source>
</evidence>
<evidence type="ECO:0000313" key="3">
    <source>
        <dbReference type="Proteomes" id="UP000016743"/>
    </source>
</evidence>
<sequence>MKTRALPLVAVFGLLSACSIALCACASPAVGPQPHPTKPVLDTPFESATVEPVLVVASVDVDGKHVTASGYVQGVIEECGTCVYTFTRNGSPTITVEREAVADRATTSCGTVHPDAAEFARGSWSVALGYAVHGHDYRSTPVELEIP</sequence>
<accession>U3P708</accession>
<protein>
    <recommendedName>
        <fullName evidence="4">Lipoprotein</fullName>
    </recommendedName>
</protein>
<dbReference type="PROSITE" id="PS51257">
    <property type="entry name" value="PROKAR_LIPOPROTEIN"/>
    <property type="match status" value="1"/>
</dbReference>
<dbReference type="EMBL" id="CP006734">
    <property type="protein sequence ID" value="AGW40712.1"/>
    <property type="molecule type" value="Genomic_DNA"/>
</dbReference>
<reference evidence="2 3" key="1">
    <citation type="journal article" date="2013" name="Genome Announc.">
        <title>Complete Genome Sequence of Leifsonia xyli subsp. cynodontis Strain DSM46306, a Gram-Positive Bacterial Pathogen of Grasses.</title>
        <authorList>
            <person name="Monteiro-Vitorello C.B."/>
            <person name="Zerillo M.M."/>
            <person name="Van Sluys M.A."/>
            <person name="Camargo L.E."/>
            <person name="Kitajima J.P."/>
        </authorList>
    </citation>
    <scope>NUCLEOTIDE SEQUENCE [LARGE SCALE GENOMIC DNA]</scope>
    <source>
        <strain evidence="2 3">DSM 46306</strain>
    </source>
</reference>
<dbReference type="Proteomes" id="UP000016743">
    <property type="component" value="Chromosome"/>
</dbReference>
<keyword evidence="3" id="KW-1185">Reference proteome</keyword>